<dbReference type="Gene3D" id="2.120.10.80">
    <property type="entry name" value="Kelch-type beta propeller"/>
    <property type="match status" value="2"/>
</dbReference>
<gene>
    <name evidence="3" type="ORF">ENH_00062880</name>
</gene>
<dbReference type="EMBL" id="HG722917">
    <property type="protein sequence ID" value="CDJ64183.1"/>
    <property type="molecule type" value="Genomic_DNA"/>
</dbReference>
<feature type="compositionally biased region" description="Low complexity" evidence="1">
    <location>
        <begin position="605"/>
        <end position="616"/>
    </location>
</feature>
<feature type="region of interest" description="Disordered" evidence="1">
    <location>
        <begin position="729"/>
        <end position="751"/>
    </location>
</feature>
<sequence>MAPTKGNVQKAQQKAARRELQQRKAAAKEQKKKQKKGEVDCDETPIEVLLQQLEEEQRQRQINKTQAVQCEQPSPRAHASLTLVPSGDFLLFGGESFDGKKVRVFGDLFKWDMDKAEWRRLEAPEMPKARCSHQAVYHNDALYIFGGEFSTYYQFHHFKDFWKFDLKTNLWSKILVESSTQVPSPRSGHRMVVWRGLLILFGGFHDTGRDTRYYNDLYIFIFGENRWRKIEFPPHAHIPEARGGCIFIAVGDAILLHGGFAKIRDTNKRVQGKTFTDSWLLDLKPLAKGARTQTPNWEKIRNGGTPPSPRTGMCATGYKSSVIVFGGVADQDDGGTNLASVFFNDLHSFDMTKRRWYRLELKDGKKKNRKRQPCEQLEQAVGQQGLVEEQSNCENNADEEYSDGEENWKETFAYFDAKGRLVKLRLQDFSEVKQPLMPTQDDAPRRREPDNEPAVHGASLVHGNEKNADTTETLSSLSEIHSCVEAHNSAECHDTQTQPNGSPADATKIDAAPLRALETQKTPPLFSADMPLPRLHGMLCVRGSNLVLMGGIMELGSKEITLDDCWTLNLNKRDRWIRVLEGTMHEQEWQGADSDHESSNESDGDANSSSSGSSSLESDELDDGTSESDEEVPRRQGNVQRVRRRVQEEIQQLREQYDLDDPLETPAQGECLRDFFDRTRAHWIEKVSTAGNVERNSKELTREAFEAASARVSFIREPLHRIDELLRLDEDQAEEDDSPNDRHTGHALKRH</sequence>
<dbReference type="Proteomes" id="UP000030754">
    <property type="component" value="Unassembled WGS sequence"/>
</dbReference>
<evidence type="ECO:0000256" key="1">
    <source>
        <dbReference type="SAM" id="MobiDB-lite"/>
    </source>
</evidence>
<reference evidence="3" key="2">
    <citation type="submission" date="2013-10" db="EMBL/GenBank/DDBJ databases">
        <authorList>
            <person name="Aslett M."/>
        </authorList>
    </citation>
    <scope>NUCLEOTIDE SEQUENCE [LARGE SCALE GENOMIC DNA]</scope>
    <source>
        <strain evidence="3">Houghton</strain>
    </source>
</reference>
<organism evidence="3 4">
    <name type="scientific">Eimeria necatrix</name>
    <dbReference type="NCBI Taxonomy" id="51315"/>
    <lineage>
        <taxon>Eukaryota</taxon>
        <taxon>Sar</taxon>
        <taxon>Alveolata</taxon>
        <taxon>Apicomplexa</taxon>
        <taxon>Conoidasida</taxon>
        <taxon>Coccidia</taxon>
        <taxon>Eucoccidiorida</taxon>
        <taxon>Eimeriorina</taxon>
        <taxon>Eimeriidae</taxon>
        <taxon>Eimeria</taxon>
    </lineage>
</organism>
<feature type="domain" description="DUF4110" evidence="2">
    <location>
        <begin position="658"/>
        <end position="733"/>
    </location>
</feature>
<evidence type="ECO:0000313" key="3">
    <source>
        <dbReference type="EMBL" id="CDJ64183.1"/>
    </source>
</evidence>
<dbReference type="InterPro" id="IPR025183">
    <property type="entry name" value="DUF4110"/>
</dbReference>
<feature type="compositionally biased region" description="Basic and acidic residues" evidence="1">
    <location>
        <begin position="587"/>
        <end position="599"/>
    </location>
</feature>
<evidence type="ECO:0000313" key="4">
    <source>
        <dbReference type="Proteomes" id="UP000030754"/>
    </source>
</evidence>
<dbReference type="AlphaFoldDB" id="U6MM84"/>
<evidence type="ECO:0000259" key="2">
    <source>
        <dbReference type="Pfam" id="PF13422"/>
    </source>
</evidence>
<dbReference type="InterPro" id="IPR052588">
    <property type="entry name" value="Kelch_domain_protein"/>
</dbReference>
<dbReference type="PANTHER" id="PTHR46063">
    <property type="entry name" value="KELCH DOMAIN-CONTAINING PROTEIN"/>
    <property type="match status" value="1"/>
</dbReference>
<proteinExistence type="predicted"/>
<feature type="compositionally biased region" description="Polar residues" evidence="1">
    <location>
        <begin position="1"/>
        <end position="12"/>
    </location>
</feature>
<dbReference type="RefSeq" id="XP_013432650.1">
    <property type="nucleotide sequence ID" value="XM_013577196.1"/>
</dbReference>
<keyword evidence="4" id="KW-1185">Reference proteome</keyword>
<protein>
    <submittedName>
        <fullName evidence="3">Kelch motif domain-containing protein, putative</fullName>
    </submittedName>
</protein>
<name>U6MM84_9EIME</name>
<dbReference type="OrthoDB" id="4447at2759"/>
<dbReference type="SUPFAM" id="SSF117281">
    <property type="entry name" value="Kelch motif"/>
    <property type="match status" value="2"/>
</dbReference>
<feature type="compositionally biased region" description="Basic and acidic residues" evidence="1">
    <location>
        <begin position="16"/>
        <end position="29"/>
    </location>
</feature>
<accession>U6MM84</accession>
<dbReference type="Pfam" id="PF24681">
    <property type="entry name" value="Kelch_KLHDC2_KLHL20_DRC7"/>
    <property type="match status" value="1"/>
</dbReference>
<dbReference type="PANTHER" id="PTHR46063:SF1">
    <property type="entry name" value="KELCH DOMAIN-CONTAINING PROTEIN 4"/>
    <property type="match status" value="1"/>
</dbReference>
<reference evidence="3" key="1">
    <citation type="submission" date="2013-10" db="EMBL/GenBank/DDBJ databases">
        <title>Genomic analysis of the causative agents of coccidiosis in chickens.</title>
        <authorList>
            <person name="Reid A.J."/>
            <person name="Blake D."/>
            <person name="Billington K."/>
            <person name="Browne H."/>
            <person name="Dunn M."/>
            <person name="Hung S."/>
            <person name="Kawahara F."/>
            <person name="Miranda-Saavedra D."/>
            <person name="Mourier T."/>
            <person name="Nagra H."/>
            <person name="Otto T.D."/>
            <person name="Rawlings N."/>
            <person name="Sanchez A."/>
            <person name="Sanders M."/>
            <person name="Subramaniam C."/>
            <person name="Tay Y."/>
            <person name="Dear P."/>
            <person name="Doerig C."/>
            <person name="Gruber A."/>
            <person name="Parkinson J."/>
            <person name="Shirley M."/>
            <person name="Wan K.L."/>
            <person name="Berriman M."/>
            <person name="Tomley F."/>
            <person name="Pain A."/>
        </authorList>
    </citation>
    <scope>NUCLEOTIDE SEQUENCE [LARGE SCALE GENOMIC DNA]</scope>
    <source>
        <strain evidence="3">Houghton</strain>
    </source>
</reference>
<feature type="region of interest" description="Disordered" evidence="1">
    <location>
        <begin position="433"/>
        <end position="474"/>
    </location>
</feature>
<dbReference type="InterPro" id="IPR015915">
    <property type="entry name" value="Kelch-typ_b-propeller"/>
</dbReference>
<dbReference type="VEuPathDB" id="ToxoDB:ENH_00062880"/>
<feature type="region of interest" description="Disordered" evidence="1">
    <location>
        <begin position="1"/>
        <end position="40"/>
    </location>
</feature>
<dbReference type="GeneID" id="25476426"/>
<feature type="compositionally biased region" description="Acidic residues" evidence="1">
    <location>
        <begin position="617"/>
        <end position="630"/>
    </location>
</feature>
<feature type="region of interest" description="Disordered" evidence="1">
    <location>
        <begin position="587"/>
        <end position="643"/>
    </location>
</feature>
<dbReference type="Pfam" id="PF13422">
    <property type="entry name" value="DUF4110"/>
    <property type="match status" value="1"/>
</dbReference>